<gene>
    <name evidence="1" type="ORF">GCWU000342_01207</name>
</gene>
<dbReference type="Proteomes" id="UP000003494">
    <property type="component" value="Unassembled WGS sequence"/>
</dbReference>
<keyword evidence="2" id="KW-1185">Reference proteome</keyword>
<comment type="caution">
    <text evidence="1">The sequence shown here is derived from an EMBL/GenBank/DDBJ whole genome shotgun (WGS) entry which is preliminary data.</text>
</comment>
<dbReference type="STRING" id="626523.GCWU000342_01207"/>
<evidence type="ECO:0000313" key="2">
    <source>
        <dbReference type="Proteomes" id="UP000003494"/>
    </source>
</evidence>
<accession>C4GBA6</accession>
<organism evidence="1 2">
    <name type="scientific">Shuttleworthella satelles DSM 14600</name>
    <dbReference type="NCBI Taxonomy" id="626523"/>
    <lineage>
        <taxon>Bacteria</taxon>
        <taxon>Bacillati</taxon>
        <taxon>Bacillota</taxon>
        <taxon>Clostridia</taxon>
        <taxon>Lachnospirales</taxon>
        <taxon>Lachnospiraceae</taxon>
        <taxon>Shuttleworthella</taxon>
    </lineage>
</organism>
<dbReference type="EMBL" id="ACIP02000002">
    <property type="protein sequence ID" value="EEP28399.1"/>
    <property type="molecule type" value="Genomic_DNA"/>
</dbReference>
<dbReference type="AlphaFoldDB" id="C4GBA6"/>
<proteinExistence type="predicted"/>
<name>C4GBA6_9FIRM</name>
<sequence>MNNCFCPRYTRYSRSYCLYKMILAAKGDGKMLIKCKKKKDDL</sequence>
<evidence type="ECO:0000313" key="1">
    <source>
        <dbReference type="EMBL" id="EEP28399.1"/>
    </source>
</evidence>
<reference evidence="1" key="1">
    <citation type="submission" date="2009-04" db="EMBL/GenBank/DDBJ databases">
        <authorList>
            <person name="Weinstock G."/>
            <person name="Sodergren E."/>
            <person name="Clifton S."/>
            <person name="Fulton L."/>
            <person name="Fulton B."/>
            <person name="Courtney L."/>
            <person name="Fronick C."/>
            <person name="Harrison M."/>
            <person name="Strong C."/>
            <person name="Farmer C."/>
            <person name="Delahaunty K."/>
            <person name="Markovic C."/>
            <person name="Hall O."/>
            <person name="Minx P."/>
            <person name="Tomlinson C."/>
            <person name="Mitreva M."/>
            <person name="Nelson J."/>
            <person name="Hou S."/>
            <person name="Wollam A."/>
            <person name="Pepin K.H."/>
            <person name="Johnson M."/>
            <person name="Bhonagiri V."/>
            <person name="Nash W.E."/>
            <person name="Warren W."/>
            <person name="Chinwalla A."/>
            <person name="Mardis E.R."/>
            <person name="Wilson R.K."/>
        </authorList>
    </citation>
    <scope>NUCLEOTIDE SEQUENCE [LARGE SCALE GENOMIC DNA]</scope>
    <source>
        <strain evidence="1">DSM 14600</strain>
    </source>
</reference>
<dbReference type="HOGENOM" id="CLU_3257825_0_0_9"/>
<protein>
    <submittedName>
        <fullName evidence="1">Uncharacterized protein</fullName>
    </submittedName>
</protein>